<evidence type="ECO:0000313" key="2">
    <source>
        <dbReference type="EMBL" id="WZJ21638.1"/>
    </source>
</evidence>
<evidence type="ECO:0000256" key="1">
    <source>
        <dbReference type="SAM" id="Phobius"/>
    </source>
</evidence>
<proteinExistence type="predicted"/>
<dbReference type="EMBL" id="CP151406">
    <property type="protein sequence ID" value="WZJ21638.1"/>
    <property type="molecule type" value="Genomic_DNA"/>
</dbReference>
<accession>A0ABZ2XG87</accession>
<reference evidence="2 3" key="1">
    <citation type="submission" date="2024-04" db="EMBL/GenBank/DDBJ databases">
        <title>Dissimilatory iodate-reducing microorganisms contribute to the enrichment of iodine in groundwater.</title>
        <authorList>
            <person name="Jiang Z."/>
        </authorList>
    </citation>
    <scope>NUCLEOTIDE SEQUENCE [LARGE SCALE GENOMIC DNA]</scope>
    <source>
        <strain evidence="2 3">NCP973</strain>
    </source>
</reference>
<gene>
    <name evidence="2" type="ORF">AADV58_00390</name>
</gene>
<keyword evidence="1" id="KW-1133">Transmembrane helix</keyword>
<keyword evidence="1" id="KW-0812">Transmembrane</keyword>
<protein>
    <submittedName>
        <fullName evidence="2">Uncharacterized protein</fullName>
    </submittedName>
</protein>
<sequence>MDVWFMTFAMVSSLLLACGAALLLVGYINTLPAALNFGWRFAVPVILLPVAGPLWFAWTRGEEFRRARYQLIGALVLLALAALLILGYGPYFAERLVAEMAEAAKMRY</sequence>
<evidence type="ECO:0000313" key="3">
    <source>
        <dbReference type="Proteomes" id="UP001479520"/>
    </source>
</evidence>
<dbReference type="RefSeq" id="WP_028994122.1">
    <property type="nucleotide sequence ID" value="NZ_CALFBA010000056.1"/>
</dbReference>
<keyword evidence="3" id="KW-1185">Reference proteome</keyword>
<name>A0ABZ2XG87_9RHOO</name>
<feature type="transmembrane region" description="Helical" evidence="1">
    <location>
        <begin position="71"/>
        <end position="91"/>
    </location>
</feature>
<keyword evidence="1" id="KW-0472">Membrane</keyword>
<dbReference type="Proteomes" id="UP001479520">
    <property type="component" value="Chromosome"/>
</dbReference>
<feature type="transmembrane region" description="Helical" evidence="1">
    <location>
        <begin position="40"/>
        <end position="59"/>
    </location>
</feature>
<organism evidence="2 3">
    <name type="scientific">Azonexus hydrophilus</name>
    <dbReference type="NCBI Taxonomy" id="418702"/>
    <lineage>
        <taxon>Bacteria</taxon>
        <taxon>Pseudomonadati</taxon>
        <taxon>Pseudomonadota</taxon>
        <taxon>Betaproteobacteria</taxon>
        <taxon>Rhodocyclales</taxon>
        <taxon>Azonexaceae</taxon>
        <taxon>Azonexus</taxon>
    </lineage>
</organism>